<sequence length="246" mass="28280">MTINALKSKAMFIGNTKLIAKLRVDSFPPIAVGGAALEITQEFKNLGILVTTTLNWNSQVTAICKKVYGGLYQLRRIAVDFPKNIRKQLAQSLLIPYFEYASLAYCDLNGEQMDKLQKTLNCIVRFVCRLKWDAHVTPSYIELGWLKIPERKKLSIAVMLFKILKFQKPVYLYNKFIFHSAVHNVPTRNAMTTLQIPVHNTILFSKSFLLQSINLYNTNSELFDLSKTVTAFRNEYKNLLLDRYSN</sequence>
<evidence type="ECO:0000313" key="1">
    <source>
        <dbReference type="EMBL" id="JAG54012.1"/>
    </source>
</evidence>
<dbReference type="EMBL" id="GBRD01011810">
    <property type="protein sequence ID" value="JAG54014.1"/>
    <property type="molecule type" value="Transcribed_RNA"/>
</dbReference>
<organism evidence="1">
    <name type="scientific">Lygus hesperus</name>
    <name type="common">Western plant bug</name>
    <dbReference type="NCBI Taxonomy" id="30085"/>
    <lineage>
        <taxon>Eukaryota</taxon>
        <taxon>Metazoa</taxon>
        <taxon>Ecdysozoa</taxon>
        <taxon>Arthropoda</taxon>
        <taxon>Hexapoda</taxon>
        <taxon>Insecta</taxon>
        <taxon>Pterygota</taxon>
        <taxon>Neoptera</taxon>
        <taxon>Paraneoptera</taxon>
        <taxon>Hemiptera</taxon>
        <taxon>Heteroptera</taxon>
        <taxon>Panheteroptera</taxon>
        <taxon>Cimicomorpha</taxon>
        <taxon>Miridae</taxon>
        <taxon>Mirini</taxon>
        <taxon>Lygus</taxon>
    </lineage>
</organism>
<proteinExistence type="predicted"/>
<accession>A0A0K8SL20</accession>
<dbReference type="AlphaFoldDB" id="A0A0K8SL20"/>
<reference evidence="1" key="1">
    <citation type="submission" date="2014-09" db="EMBL/GenBank/DDBJ databases">
        <authorList>
            <person name="Magalhaes I.L.F."/>
            <person name="Oliveira U."/>
            <person name="Santos F.R."/>
            <person name="Vidigal T.H.D.A."/>
            <person name="Brescovit A.D."/>
            <person name="Santos A.J."/>
        </authorList>
    </citation>
    <scope>NUCLEOTIDE SEQUENCE</scope>
</reference>
<protein>
    <submittedName>
        <fullName evidence="1">Uncharacterized protein</fullName>
    </submittedName>
</protein>
<dbReference type="EMBL" id="GBRD01011812">
    <property type="protein sequence ID" value="JAG54012.1"/>
    <property type="molecule type" value="Transcribed_RNA"/>
</dbReference>
<name>A0A0K8SL20_LYGHE</name>